<keyword evidence="9" id="KW-1185">Reference proteome</keyword>
<name>A0ABY5FVG5_9MICO</name>
<dbReference type="InterPro" id="IPR051784">
    <property type="entry name" value="Nod_factor_ABC_transporter"/>
</dbReference>
<evidence type="ECO:0000256" key="3">
    <source>
        <dbReference type="ARBA" id="ARBA00022989"/>
    </source>
</evidence>
<evidence type="ECO:0000313" key="9">
    <source>
        <dbReference type="Proteomes" id="UP001060039"/>
    </source>
</evidence>
<dbReference type="EMBL" id="CP101497">
    <property type="protein sequence ID" value="UTT62292.1"/>
    <property type="molecule type" value="Genomic_DNA"/>
</dbReference>
<feature type="transmembrane region" description="Helical" evidence="6">
    <location>
        <begin position="20"/>
        <end position="39"/>
    </location>
</feature>
<dbReference type="InterPro" id="IPR000412">
    <property type="entry name" value="ABC_2_transport"/>
</dbReference>
<keyword evidence="4 6" id="KW-0472">Membrane</keyword>
<protein>
    <submittedName>
        <fullName evidence="8">ABC transporter permease</fullName>
    </submittedName>
</protein>
<sequence>MRLVLTITARNLRLFFRDRAGVVFSLMGALIVFLLYALFLSDLQVRSIAASFPDADASDVRAFVDTWMFAGIIAMTSITTSLGALAVFVEDVASGRFRDFMVSPIRRWQLVLGYLLATVVVALVMTTVVLGASIAYLFLIDGVTIGVFPLALTMFWIVLSCVAFAALWAFVVSFLRSTAAFSALATVVGTIIGFLAGAFIAIGLFPAGVRDIVNALPFAQSAMLMRQQFTEESLRALVGDQPEAIAPLSEFYGITAVVGGAVVPVPLVVALLLAYALAFTALAAWRIRSRLE</sequence>
<evidence type="ECO:0000256" key="4">
    <source>
        <dbReference type="ARBA" id="ARBA00023136"/>
    </source>
</evidence>
<proteinExistence type="predicted"/>
<dbReference type="RefSeq" id="WP_255159435.1">
    <property type="nucleotide sequence ID" value="NZ_CP101497.1"/>
</dbReference>
<evidence type="ECO:0000256" key="1">
    <source>
        <dbReference type="ARBA" id="ARBA00004141"/>
    </source>
</evidence>
<evidence type="ECO:0000259" key="7">
    <source>
        <dbReference type="Pfam" id="PF01061"/>
    </source>
</evidence>
<comment type="subcellular location">
    <subcellularLocation>
        <location evidence="1">Membrane</location>
        <topology evidence="1">Multi-pass membrane protein</topology>
    </subcellularLocation>
</comment>
<dbReference type="PANTHER" id="PTHR43229:SF2">
    <property type="entry name" value="NODULATION PROTEIN J"/>
    <property type="match status" value="1"/>
</dbReference>
<feature type="transmembrane region" description="Helical" evidence="6">
    <location>
        <begin position="183"/>
        <end position="205"/>
    </location>
</feature>
<dbReference type="Pfam" id="PF01061">
    <property type="entry name" value="ABC2_membrane"/>
    <property type="match status" value="1"/>
</dbReference>
<feature type="transmembrane region" description="Helical" evidence="6">
    <location>
        <begin position="252"/>
        <end position="285"/>
    </location>
</feature>
<evidence type="ECO:0000256" key="2">
    <source>
        <dbReference type="ARBA" id="ARBA00022692"/>
    </source>
</evidence>
<feature type="domain" description="ABC-2 type transporter transmembrane" evidence="7">
    <location>
        <begin position="3"/>
        <end position="226"/>
    </location>
</feature>
<evidence type="ECO:0000256" key="5">
    <source>
        <dbReference type="ARBA" id="ARBA00023251"/>
    </source>
</evidence>
<gene>
    <name evidence="8" type="ORF">NNL39_11600</name>
</gene>
<feature type="transmembrane region" description="Helical" evidence="6">
    <location>
        <begin position="67"/>
        <end position="89"/>
    </location>
</feature>
<evidence type="ECO:0000256" key="6">
    <source>
        <dbReference type="SAM" id="Phobius"/>
    </source>
</evidence>
<evidence type="ECO:0000313" key="8">
    <source>
        <dbReference type="EMBL" id="UTT62292.1"/>
    </source>
</evidence>
<keyword evidence="2 6" id="KW-0812">Transmembrane</keyword>
<dbReference type="PIRSF" id="PIRSF006648">
    <property type="entry name" value="DrrB"/>
    <property type="match status" value="1"/>
</dbReference>
<organism evidence="8 9">
    <name type="scientific">Microcella humidisoli</name>
    <dbReference type="NCBI Taxonomy" id="2963406"/>
    <lineage>
        <taxon>Bacteria</taxon>
        <taxon>Bacillati</taxon>
        <taxon>Actinomycetota</taxon>
        <taxon>Actinomycetes</taxon>
        <taxon>Micrococcales</taxon>
        <taxon>Microbacteriaceae</taxon>
        <taxon>Microcella</taxon>
    </lineage>
</organism>
<keyword evidence="3 6" id="KW-1133">Transmembrane helix</keyword>
<dbReference type="Proteomes" id="UP001060039">
    <property type="component" value="Chromosome"/>
</dbReference>
<feature type="transmembrane region" description="Helical" evidence="6">
    <location>
        <begin position="145"/>
        <end position="171"/>
    </location>
</feature>
<reference evidence="8" key="1">
    <citation type="submission" date="2022-07" db="EMBL/GenBank/DDBJ databases">
        <title>Taxonomic analysis of Microcella humidisoli nov. sp., isolated from riverside soil.</title>
        <authorList>
            <person name="Molina K.M."/>
            <person name="Kim S.B."/>
        </authorList>
    </citation>
    <scope>NUCLEOTIDE SEQUENCE</scope>
    <source>
        <strain evidence="8">MMS21-STM10</strain>
    </source>
</reference>
<dbReference type="PANTHER" id="PTHR43229">
    <property type="entry name" value="NODULATION PROTEIN J"/>
    <property type="match status" value="1"/>
</dbReference>
<feature type="transmembrane region" description="Helical" evidence="6">
    <location>
        <begin position="110"/>
        <end position="139"/>
    </location>
</feature>
<accession>A0ABY5FVG5</accession>
<dbReference type="InterPro" id="IPR013525">
    <property type="entry name" value="ABC2_TM"/>
</dbReference>
<keyword evidence="5" id="KW-0046">Antibiotic resistance</keyword>